<comment type="caution">
    <text evidence="2">The sequence shown here is derived from an EMBL/GenBank/DDBJ whole genome shotgun (WGS) entry which is preliminary data.</text>
</comment>
<dbReference type="PANTHER" id="PTHR22943:SF248">
    <property type="entry name" value="SEVEN TM RECEPTOR"/>
    <property type="match status" value="1"/>
</dbReference>
<reference evidence="2" key="1">
    <citation type="submission" date="2020-09" db="EMBL/GenBank/DDBJ databases">
        <authorList>
            <person name="Kikuchi T."/>
        </authorList>
    </citation>
    <scope>NUCLEOTIDE SEQUENCE</scope>
    <source>
        <strain evidence="2">SH1</strain>
    </source>
</reference>
<keyword evidence="1" id="KW-0812">Transmembrane</keyword>
<protein>
    <submittedName>
        <fullName evidence="2">Uncharacterized protein</fullName>
    </submittedName>
</protein>
<evidence type="ECO:0000313" key="2">
    <source>
        <dbReference type="EMBL" id="CAD5217785.1"/>
    </source>
</evidence>
<dbReference type="Proteomes" id="UP000614601">
    <property type="component" value="Unassembled WGS sequence"/>
</dbReference>
<dbReference type="EMBL" id="CAJFDH010000003">
    <property type="protein sequence ID" value="CAD5217785.1"/>
    <property type="molecule type" value="Genomic_DNA"/>
</dbReference>
<sequence>MTTTTTSQRQKNFVLFLLVFVSCVITVSIAVFAVACHVKSVQRPRSYYTDLLYPVFFSNNSTEYAGAVDFEDWEGWLFMGWGGVLITISYAIMMYYTQQSIKAVTLNVDTQTASPKVLKLRAQFSRNMIAQTINSFFMAVLPMFIVVVLMFSGVNTTWYTIIIMSLVAWTPFTNAAVCLAIIKPYRDYILRKRNSSVVFKANSTAPGSSTFHKSSRQ</sequence>
<accession>A0A811KNN0</accession>
<dbReference type="AlphaFoldDB" id="A0A811KNN0"/>
<feature type="transmembrane region" description="Helical" evidence="1">
    <location>
        <begin position="158"/>
        <end position="182"/>
    </location>
</feature>
<organism evidence="2 3">
    <name type="scientific">Bursaphelenchus okinawaensis</name>
    <dbReference type="NCBI Taxonomy" id="465554"/>
    <lineage>
        <taxon>Eukaryota</taxon>
        <taxon>Metazoa</taxon>
        <taxon>Ecdysozoa</taxon>
        <taxon>Nematoda</taxon>
        <taxon>Chromadorea</taxon>
        <taxon>Rhabditida</taxon>
        <taxon>Tylenchina</taxon>
        <taxon>Tylenchomorpha</taxon>
        <taxon>Aphelenchoidea</taxon>
        <taxon>Aphelenchoididae</taxon>
        <taxon>Bursaphelenchus</taxon>
    </lineage>
</organism>
<dbReference type="EMBL" id="CAJFCW020000003">
    <property type="protein sequence ID" value="CAG9108490.1"/>
    <property type="molecule type" value="Genomic_DNA"/>
</dbReference>
<keyword evidence="3" id="KW-1185">Reference proteome</keyword>
<dbReference type="InterPro" id="IPR019428">
    <property type="entry name" value="7TM_GPCR_serpentine_rcpt_Str"/>
</dbReference>
<keyword evidence="1" id="KW-1133">Transmembrane helix</keyword>
<proteinExistence type="predicted"/>
<feature type="transmembrane region" description="Helical" evidence="1">
    <location>
        <begin position="128"/>
        <end position="152"/>
    </location>
</feature>
<feature type="transmembrane region" description="Helical" evidence="1">
    <location>
        <begin position="12"/>
        <end position="35"/>
    </location>
</feature>
<name>A0A811KNN0_9BILA</name>
<gene>
    <name evidence="2" type="ORF">BOKJ2_LOCUS7266</name>
</gene>
<dbReference type="PANTHER" id="PTHR22943">
    <property type="entry name" value="7-TRANSMEMBRANE DOMAIN RECEPTOR C.ELEGANS"/>
    <property type="match status" value="1"/>
</dbReference>
<feature type="transmembrane region" description="Helical" evidence="1">
    <location>
        <begin position="76"/>
        <end position="96"/>
    </location>
</feature>
<dbReference type="OrthoDB" id="5777863at2759"/>
<dbReference type="Proteomes" id="UP000783686">
    <property type="component" value="Unassembled WGS sequence"/>
</dbReference>
<evidence type="ECO:0000313" key="3">
    <source>
        <dbReference type="Proteomes" id="UP000614601"/>
    </source>
</evidence>
<dbReference type="Pfam" id="PF10326">
    <property type="entry name" value="7TM_GPCR_Str"/>
    <property type="match status" value="1"/>
</dbReference>
<evidence type="ECO:0000256" key="1">
    <source>
        <dbReference type="SAM" id="Phobius"/>
    </source>
</evidence>
<keyword evidence="1" id="KW-0472">Membrane</keyword>